<evidence type="ECO:0000313" key="2">
    <source>
        <dbReference type="EMBL" id="MFC5219717.1"/>
    </source>
</evidence>
<dbReference type="RefSeq" id="WP_380863741.1">
    <property type="nucleotide sequence ID" value="NZ_JBHSKM010000044.1"/>
</dbReference>
<feature type="domain" description="DUF6924" evidence="1">
    <location>
        <begin position="368"/>
        <end position="442"/>
    </location>
</feature>
<proteinExistence type="predicted"/>
<name>A0ABW0CX52_STRCD</name>
<dbReference type="Pfam" id="PF21962">
    <property type="entry name" value="DUF6924"/>
    <property type="match status" value="1"/>
</dbReference>
<comment type="caution">
    <text evidence="2">The sequence shown here is derived from an EMBL/GenBank/DDBJ whole genome shotgun (WGS) entry which is preliminary data.</text>
</comment>
<evidence type="ECO:0000313" key="3">
    <source>
        <dbReference type="Proteomes" id="UP001596263"/>
    </source>
</evidence>
<dbReference type="Proteomes" id="UP001596263">
    <property type="component" value="Unassembled WGS sequence"/>
</dbReference>
<gene>
    <name evidence="2" type="ORF">ACFPQ9_38420</name>
</gene>
<evidence type="ECO:0000259" key="1">
    <source>
        <dbReference type="Pfam" id="PF21962"/>
    </source>
</evidence>
<sequence>MVRLAEAGYAGDWVAFWDVALEAHAAGSGLRGSVWGEVLDAAQRMPREVREGVALPASARFQQLKDDVAAQRALLVLLAVISPGLPDDPLVPERRAILASAGRRFEADLDDATLAQAELAAGRELTAPAVAAIRRSSVLPHAPHSTVALGRELPEPVLNVGEPWAEQVLADLPGLGAGWTHLLRHALSSTSAATPPARWEKEGRALLDALSPQPCGTHDGAEISRRIISWLALVGRPRTIPLEPGIHREQFNEVVDPYNAPAVRGLVRLLTYLPPRPETAASLSTLTEVFLRGAGRVGPGDLKIANLCIRALSRMGDETASTEPARLAASVTHRGARKLLQSVVPCTVTAEMPPEREAPRSLPRTDDTLLIRTDLSDHAAWQTLHTAITTPGDDDFLANVHIVDDPAYRDLTTEQVVSLALAPAGAFLVIVADRIAVATPRDALARRPPALRGRTGGGV</sequence>
<keyword evidence="3" id="KW-1185">Reference proteome</keyword>
<dbReference type="InterPro" id="IPR053832">
    <property type="entry name" value="DUF6924"/>
</dbReference>
<protein>
    <submittedName>
        <fullName evidence="2">DUF6924 domain-containing protein</fullName>
    </submittedName>
</protein>
<organism evidence="2 3">
    <name type="scientific">Streptomyces coerulescens</name>
    <dbReference type="NCBI Taxonomy" id="29304"/>
    <lineage>
        <taxon>Bacteria</taxon>
        <taxon>Bacillati</taxon>
        <taxon>Actinomycetota</taxon>
        <taxon>Actinomycetes</taxon>
        <taxon>Kitasatosporales</taxon>
        <taxon>Streptomycetaceae</taxon>
        <taxon>Streptomyces</taxon>
    </lineage>
</organism>
<dbReference type="EMBL" id="JBHSKM010000044">
    <property type="protein sequence ID" value="MFC5219717.1"/>
    <property type="molecule type" value="Genomic_DNA"/>
</dbReference>
<reference evidence="3" key="1">
    <citation type="journal article" date="2019" name="Int. J. Syst. Evol. Microbiol.">
        <title>The Global Catalogue of Microorganisms (GCM) 10K type strain sequencing project: providing services to taxonomists for standard genome sequencing and annotation.</title>
        <authorList>
            <consortium name="The Broad Institute Genomics Platform"/>
            <consortium name="The Broad Institute Genome Sequencing Center for Infectious Disease"/>
            <person name="Wu L."/>
            <person name="Ma J."/>
        </authorList>
    </citation>
    <scope>NUCLEOTIDE SEQUENCE [LARGE SCALE GENOMIC DNA]</scope>
    <source>
        <strain evidence="3">KCTC 42586</strain>
    </source>
</reference>
<accession>A0ABW0CX52</accession>